<name>A0ABD5SGM6_9EURY</name>
<dbReference type="InterPro" id="IPR014748">
    <property type="entry name" value="Enoyl-CoA_hydra_C"/>
</dbReference>
<dbReference type="Pfam" id="PF00378">
    <property type="entry name" value="ECH_1"/>
    <property type="match status" value="1"/>
</dbReference>
<dbReference type="SUPFAM" id="SSF52096">
    <property type="entry name" value="ClpP/crotonase"/>
    <property type="match status" value="1"/>
</dbReference>
<dbReference type="InterPro" id="IPR029045">
    <property type="entry name" value="ClpP/crotonase-like_dom_sf"/>
</dbReference>
<dbReference type="PANTHER" id="PTHR11941:SF54">
    <property type="entry name" value="ENOYL-COA HYDRATASE, MITOCHONDRIAL"/>
    <property type="match status" value="1"/>
</dbReference>
<feature type="region of interest" description="Disordered" evidence="3">
    <location>
        <begin position="230"/>
        <end position="265"/>
    </location>
</feature>
<dbReference type="Gene3D" id="3.90.226.10">
    <property type="entry name" value="2-enoyl-CoA Hydratase, Chain A, domain 1"/>
    <property type="match status" value="1"/>
</dbReference>
<feature type="compositionally biased region" description="Basic and acidic residues" evidence="3">
    <location>
        <begin position="255"/>
        <end position="265"/>
    </location>
</feature>
<dbReference type="FunFam" id="1.10.12.10:FF:000001">
    <property type="entry name" value="Probable enoyl-CoA hydratase, mitochondrial"/>
    <property type="match status" value="1"/>
</dbReference>
<dbReference type="AlphaFoldDB" id="A0ABD5SGM6"/>
<protein>
    <submittedName>
        <fullName evidence="4">Enoyl-CoA hydratase/isomerase family protein</fullName>
    </submittedName>
</protein>
<proteinExistence type="inferred from homology"/>
<accession>A0ABD5SGM6</accession>
<organism evidence="4 5">
    <name type="scientific">Natrinema soli</name>
    <dbReference type="NCBI Taxonomy" id="1930624"/>
    <lineage>
        <taxon>Archaea</taxon>
        <taxon>Methanobacteriati</taxon>
        <taxon>Methanobacteriota</taxon>
        <taxon>Stenosarchaea group</taxon>
        <taxon>Halobacteria</taxon>
        <taxon>Halobacteriales</taxon>
        <taxon>Natrialbaceae</taxon>
        <taxon>Natrinema</taxon>
    </lineage>
</organism>
<reference evidence="4 5" key="1">
    <citation type="journal article" date="2019" name="Int. J. Syst. Evol. Microbiol.">
        <title>The Global Catalogue of Microorganisms (GCM) 10K type strain sequencing project: providing services to taxonomists for standard genome sequencing and annotation.</title>
        <authorList>
            <consortium name="The Broad Institute Genomics Platform"/>
            <consortium name="The Broad Institute Genome Sequencing Center for Infectious Disease"/>
            <person name="Wu L."/>
            <person name="Ma J."/>
        </authorList>
    </citation>
    <scope>NUCLEOTIDE SEQUENCE [LARGE SCALE GENOMIC DNA]</scope>
    <source>
        <strain evidence="4 5">LMG 29247</strain>
    </source>
</reference>
<dbReference type="PANTHER" id="PTHR11941">
    <property type="entry name" value="ENOYL-COA HYDRATASE-RELATED"/>
    <property type="match status" value="1"/>
</dbReference>
<comment type="caution">
    <text evidence="4">The sequence shown here is derived from an EMBL/GenBank/DDBJ whole genome shotgun (WGS) entry which is preliminary data.</text>
</comment>
<dbReference type="CDD" id="cd06558">
    <property type="entry name" value="crotonase-like"/>
    <property type="match status" value="1"/>
</dbReference>
<dbReference type="Gene3D" id="1.10.12.10">
    <property type="entry name" value="Lyase 2-enoyl-coa Hydratase, Chain A, domain 2"/>
    <property type="match status" value="1"/>
</dbReference>
<evidence type="ECO:0000313" key="5">
    <source>
        <dbReference type="Proteomes" id="UP001596383"/>
    </source>
</evidence>
<evidence type="ECO:0000313" key="4">
    <source>
        <dbReference type="EMBL" id="MFC6764430.1"/>
    </source>
</evidence>
<dbReference type="InterPro" id="IPR001753">
    <property type="entry name" value="Enoyl-CoA_hydra/iso"/>
</dbReference>
<dbReference type="Proteomes" id="UP001596383">
    <property type="component" value="Unassembled WGS sequence"/>
</dbReference>
<evidence type="ECO:0000256" key="2">
    <source>
        <dbReference type="ARBA" id="ARBA00023239"/>
    </source>
</evidence>
<keyword evidence="2" id="KW-0456">Lyase</keyword>
<evidence type="ECO:0000256" key="1">
    <source>
        <dbReference type="ARBA" id="ARBA00005254"/>
    </source>
</evidence>
<gene>
    <name evidence="4" type="ORF">ACFQE6_05095</name>
</gene>
<dbReference type="EMBL" id="JBHSWV010000081">
    <property type="protein sequence ID" value="MFC6764430.1"/>
    <property type="molecule type" value="Genomic_DNA"/>
</dbReference>
<sequence length="265" mass="27993">MMEEFETVSTEYDAETGIGSLTLDRPDALNTLNGQLKDDIVSGLKALDAQNEGEDGVALRAVVMEGAGDRAFCAGADVGGFEDKSAGERSGQSPYELVKEFPAPVIAKIQGYCLGGGLEMAFACDFRFASADSTFGLPETGLGIIPGAGGIQYVSRLASPAVAKELVMTAEHFSAERAADEGLIHDVHDAADLDEEVQNFAESIATQAPLALQATKKSVAMTMETGLDAGLESDRNRSESLIGTHDAEEGMQAFSEDREPEFEGR</sequence>
<evidence type="ECO:0000256" key="3">
    <source>
        <dbReference type="SAM" id="MobiDB-lite"/>
    </source>
</evidence>
<keyword evidence="5" id="KW-1185">Reference proteome</keyword>
<dbReference type="RefSeq" id="WP_377042265.1">
    <property type="nucleotide sequence ID" value="NZ_JAQIVI010000081.1"/>
</dbReference>
<dbReference type="GO" id="GO:0016836">
    <property type="term" value="F:hydro-lyase activity"/>
    <property type="evidence" value="ECO:0007669"/>
    <property type="project" value="UniProtKB-ARBA"/>
</dbReference>
<comment type="similarity">
    <text evidence="1">Belongs to the enoyl-CoA hydratase/isomerase family.</text>
</comment>